<dbReference type="GO" id="GO:0008887">
    <property type="term" value="F:glycerate kinase activity"/>
    <property type="evidence" value="ECO:0007669"/>
    <property type="project" value="UniProtKB-UniRule"/>
</dbReference>
<evidence type="ECO:0000313" key="5">
    <source>
        <dbReference type="EMBL" id="SDD97909.1"/>
    </source>
</evidence>
<dbReference type="InterPro" id="IPR018193">
    <property type="entry name" value="Glyc_kinase_flavodox-like_fold"/>
</dbReference>
<dbReference type="EMBL" id="FNAR01000002">
    <property type="protein sequence ID" value="SDD97909.1"/>
    <property type="molecule type" value="Genomic_DNA"/>
</dbReference>
<dbReference type="InterPro" id="IPR004381">
    <property type="entry name" value="Glycerate_kinase"/>
</dbReference>
<comment type="similarity">
    <text evidence="1 4">Belongs to the glycerate kinase type-1 family.</text>
</comment>
<dbReference type="SUPFAM" id="SSF110738">
    <property type="entry name" value="Glycerate kinase I"/>
    <property type="match status" value="1"/>
</dbReference>
<evidence type="ECO:0000313" key="6">
    <source>
        <dbReference type="Proteomes" id="UP000198823"/>
    </source>
</evidence>
<accession>A0A1G6Z5G7</accession>
<dbReference type="Proteomes" id="UP000198823">
    <property type="component" value="Unassembled WGS sequence"/>
</dbReference>
<dbReference type="Pfam" id="PF02595">
    <property type="entry name" value="Gly_kinase"/>
    <property type="match status" value="1"/>
</dbReference>
<reference evidence="5 6" key="1">
    <citation type="submission" date="2016-10" db="EMBL/GenBank/DDBJ databases">
        <authorList>
            <person name="de Groot N.N."/>
        </authorList>
    </citation>
    <scope>NUCLEOTIDE SEQUENCE [LARGE SCALE GENOMIC DNA]</scope>
    <source>
        <strain evidence="5 6">CGMCC 1.6762</strain>
    </source>
</reference>
<dbReference type="NCBIfam" id="TIGR00045">
    <property type="entry name" value="glycerate kinase"/>
    <property type="match status" value="1"/>
</dbReference>
<dbReference type="InterPro" id="IPR018197">
    <property type="entry name" value="Glycerate_kinase_RE-like"/>
</dbReference>
<dbReference type="Gene3D" id="3.90.1510.10">
    <property type="entry name" value="Glycerate kinase, domain 2"/>
    <property type="match status" value="1"/>
</dbReference>
<dbReference type="GO" id="GO:0031388">
    <property type="term" value="P:organic acid phosphorylation"/>
    <property type="evidence" value="ECO:0007669"/>
    <property type="project" value="UniProtKB-UniRule"/>
</dbReference>
<sequence length="382" mass="38940">MNILIAIDSFKGSLTSVEAGEAAAAGIRAASPDAEIEVVPLADGGEGTVDALVRATGGQSIRTQVTGPLGNPVDAEYGILGDGTTAVIEIAEACGLPLVPESKRNPLTTTSYGVGELILDAVSHGADSLIVGLGGSATNDAGVGMLLALSCRFLDETGEEVPRGGAALGAIRSVDVSGLPPAIKHFDIQVACDVNNPLYGEQGAAHIYGPQKGATPEMVTKLDGGLRNFAEVVKAGLGKDVQAIPGAGAAGGLGAAFVGFLNAGLRSGIELVLDAIGLEEKVRQADYVITGEGRMDAQSSMGKAAMGVAALANKHGVPVIALAGSVTKDAARLNDKGLTAYFSILQEPISLEEAIRPEIARRNMETAAEQVFRLIRAVKPRE</sequence>
<dbReference type="AlphaFoldDB" id="A0A1G6Z5G7"/>
<dbReference type="RefSeq" id="WP_092094364.1">
    <property type="nucleotide sequence ID" value="NZ_FNAR01000002.1"/>
</dbReference>
<dbReference type="Gene3D" id="3.40.50.10350">
    <property type="entry name" value="Glycerate kinase, domain 1"/>
    <property type="match status" value="1"/>
</dbReference>
<evidence type="ECO:0000256" key="1">
    <source>
        <dbReference type="ARBA" id="ARBA00006284"/>
    </source>
</evidence>
<evidence type="ECO:0000256" key="2">
    <source>
        <dbReference type="ARBA" id="ARBA00022679"/>
    </source>
</evidence>
<dbReference type="PIRSF" id="PIRSF006078">
    <property type="entry name" value="GlxK"/>
    <property type="match status" value="1"/>
</dbReference>
<dbReference type="OrthoDB" id="9774290at2"/>
<dbReference type="PANTHER" id="PTHR21599:SF0">
    <property type="entry name" value="GLYCERATE KINASE"/>
    <property type="match status" value="1"/>
</dbReference>
<keyword evidence="2 4" id="KW-0808">Transferase</keyword>
<evidence type="ECO:0000256" key="4">
    <source>
        <dbReference type="PIRNR" id="PIRNR006078"/>
    </source>
</evidence>
<protein>
    <submittedName>
        <fullName evidence="5">Glycerate kinase</fullName>
    </submittedName>
</protein>
<proteinExistence type="inferred from homology"/>
<gene>
    <name evidence="5" type="ORF">SAMN04488126_102213</name>
</gene>
<evidence type="ECO:0000256" key="3">
    <source>
        <dbReference type="ARBA" id="ARBA00022777"/>
    </source>
</evidence>
<dbReference type="InterPro" id="IPR036129">
    <property type="entry name" value="Glycerate_kinase_sf"/>
</dbReference>
<keyword evidence="3 4" id="KW-0418">Kinase</keyword>
<organism evidence="5 6">
    <name type="scientific">Bhargavaea beijingensis</name>
    <dbReference type="NCBI Taxonomy" id="426756"/>
    <lineage>
        <taxon>Bacteria</taxon>
        <taxon>Bacillati</taxon>
        <taxon>Bacillota</taxon>
        <taxon>Bacilli</taxon>
        <taxon>Bacillales</taxon>
        <taxon>Caryophanaceae</taxon>
        <taxon>Bhargavaea</taxon>
    </lineage>
</organism>
<dbReference type="PANTHER" id="PTHR21599">
    <property type="entry name" value="GLYCERATE KINASE"/>
    <property type="match status" value="1"/>
</dbReference>
<dbReference type="STRING" id="426756.SAMN04488126_102213"/>
<name>A0A1G6Z5G7_9BACL</name>